<gene>
    <name evidence="1" type="ORF">SAMN05444004_11646</name>
</gene>
<organism evidence="1 2">
    <name type="scientific">Jannaschia faecimaris</name>
    <dbReference type="NCBI Taxonomy" id="1244108"/>
    <lineage>
        <taxon>Bacteria</taxon>
        <taxon>Pseudomonadati</taxon>
        <taxon>Pseudomonadota</taxon>
        <taxon>Alphaproteobacteria</taxon>
        <taxon>Rhodobacterales</taxon>
        <taxon>Roseobacteraceae</taxon>
        <taxon>Jannaschia</taxon>
    </lineage>
</organism>
<reference evidence="2" key="1">
    <citation type="submission" date="2016-10" db="EMBL/GenBank/DDBJ databases">
        <authorList>
            <person name="Varghese N."/>
            <person name="Submissions S."/>
        </authorList>
    </citation>
    <scope>NUCLEOTIDE SEQUENCE [LARGE SCALE GENOMIC DNA]</scope>
    <source>
        <strain evidence="2">DSM 100420</strain>
    </source>
</reference>
<name>A0A1H3TCU5_9RHOB</name>
<protein>
    <submittedName>
        <fullName evidence="1">Methanogenic corrinoid protein MtbC1</fullName>
    </submittedName>
</protein>
<proteinExistence type="predicted"/>
<evidence type="ECO:0000313" key="1">
    <source>
        <dbReference type="EMBL" id="SDZ48082.1"/>
    </source>
</evidence>
<evidence type="ECO:0000313" key="2">
    <source>
        <dbReference type="Proteomes" id="UP000198914"/>
    </source>
</evidence>
<keyword evidence="2" id="KW-1185">Reference proteome</keyword>
<sequence>MPRGHEIARVARGALQAIALDLMPLAQQDHVQRLTGAVLSPRQDAWRNVGLAMIDAGCRPADIIDIYIPATARRLGDDWLDDAASFADVTLGCVRLRSLLTWADDMLDELDVMPSITHGQVYLLTPEGAQHRLGQHVFMAQLLRHGVAARIVSDPAEVSDADIVMISASGADTQQALIDTVNCARRIGRDPFVILGGGAVEIDRGRCKGAGADLVTNDLDIALSECRARGHPLRLRR</sequence>
<dbReference type="RefSeq" id="WP_092647307.1">
    <property type="nucleotide sequence ID" value="NZ_FNPX01000016.1"/>
</dbReference>
<dbReference type="OrthoDB" id="5498228at2"/>
<dbReference type="Gene3D" id="3.40.50.280">
    <property type="entry name" value="Cobalamin-binding domain"/>
    <property type="match status" value="1"/>
</dbReference>
<dbReference type="Proteomes" id="UP000198914">
    <property type="component" value="Unassembled WGS sequence"/>
</dbReference>
<dbReference type="AlphaFoldDB" id="A0A1H3TCU5"/>
<accession>A0A1H3TCU5</accession>
<dbReference type="GO" id="GO:0046872">
    <property type="term" value="F:metal ion binding"/>
    <property type="evidence" value="ECO:0007669"/>
    <property type="project" value="InterPro"/>
</dbReference>
<dbReference type="InterPro" id="IPR036724">
    <property type="entry name" value="Cobalamin-bd_sf"/>
</dbReference>
<dbReference type="SUPFAM" id="SSF52242">
    <property type="entry name" value="Cobalamin (vitamin B12)-binding domain"/>
    <property type="match status" value="1"/>
</dbReference>
<dbReference type="GO" id="GO:0031419">
    <property type="term" value="F:cobalamin binding"/>
    <property type="evidence" value="ECO:0007669"/>
    <property type="project" value="InterPro"/>
</dbReference>
<dbReference type="EMBL" id="FNPX01000016">
    <property type="protein sequence ID" value="SDZ48082.1"/>
    <property type="molecule type" value="Genomic_DNA"/>
</dbReference>
<dbReference type="STRING" id="1244108.SAMN05444004_11646"/>